<dbReference type="InterPro" id="IPR036866">
    <property type="entry name" value="RibonucZ/Hydroxyglut_hydro"/>
</dbReference>
<dbReference type="CDD" id="cd07726">
    <property type="entry name" value="ST1585-like_MBL-fold"/>
    <property type="match status" value="1"/>
</dbReference>
<sequence>MSIGDVYAVASVPDCYYVDVGLYGRTEYGSVYVCDTKRPAVIDTGLGTNPEHILDALDEVGIGPDELAYVIPTHVHLDHAGGAWVLAEETDATVLAHGAGVKHLVDPERLWAGTKAAVGDRIEYYTEPEPIPEERITALEGGDEIDLGDRTLDVYHAPGHAFHQAIFHDAGSDAVFAADAAGIYVPELDRVIETSPPPGFDLETVIEDARTIDALAPETICYGHFGPVSAEGRIDEYVEATKRWVEAVETARAEFDDEDAMVEHFRERADTPDVWGERSAAGEIRMNLQGVLRYLDERDERT</sequence>
<reference evidence="2 3" key="1">
    <citation type="journal article" date="2013" name="Genome Announc.">
        <title>Genome of the haloarchaeon Natronomonas moolapensis, a neutrophilic member of a previously haloalkaliphilic genus.</title>
        <authorList>
            <person name="Dyall-Smith M.L."/>
            <person name="Pfeiffer F."/>
            <person name="Oberwinkler T."/>
            <person name="Klee K."/>
            <person name="Rampp M."/>
            <person name="Palm P."/>
            <person name="Gross K."/>
            <person name="Schuster S.C."/>
            <person name="Oesterhelt D."/>
        </authorList>
    </citation>
    <scope>NUCLEOTIDE SEQUENCE [LARGE SCALE GENOMIC DNA]</scope>
    <source>
        <strain evidence="3">DSM 18674 / JCM 14361 / 8.8.11</strain>
    </source>
</reference>
<dbReference type="EMBL" id="HF582854">
    <property type="protein sequence ID" value="CCQ36297.1"/>
    <property type="molecule type" value="Genomic_DNA"/>
</dbReference>
<keyword evidence="3" id="KW-1185">Reference proteome</keyword>
<dbReference type="RefSeq" id="WP_015409100.1">
    <property type="nucleotide sequence ID" value="NC_020388.1"/>
</dbReference>
<dbReference type="Proteomes" id="UP000011867">
    <property type="component" value="Chromosome"/>
</dbReference>
<dbReference type="PANTHER" id="PTHR42951:SF4">
    <property type="entry name" value="ACYL-COENZYME A THIOESTERASE MBLAC2"/>
    <property type="match status" value="1"/>
</dbReference>
<dbReference type="eggNOG" id="arCOG00505">
    <property type="taxonomic scope" value="Archaea"/>
</dbReference>
<dbReference type="KEGG" id="nmo:Nmlp_2115"/>
<name>M1XKQ0_NATM8</name>
<gene>
    <name evidence="2" type="ordered locus">Nmlp_2115</name>
</gene>
<dbReference type="SUPFAM" id="SSF56281">
    <property type="entry name" value="Metallo-hydrolase/oxidoreductase"/>
    <property type="match status" value="1"/>
</dbReference>
<organism evidence="2 3">
    <name type="scientific">Natronomonas moolapensis (strain DSM 18674 / CECT 7526 / JCM 14361 / 8.8.11)</name>
    <dbReference type="NCBI Taxonomy" id="268739"/>
    <lineage>
        <taxon>Archaea</taxon>
        <taxon>Methanobacteriati</taxon>
        <taxon>Methanobacteriota</taxon>
        <taxon>Stenosarchaea group</taxon>
        <taxon>Halobacteria</taxon>
        <taxon>Halobacteriales</taxon>
        <taxon>Natronomonadaceae</taxon>
        <taxon>Natronomonas</taxon>
    </lineage>
</organism>
<dbReference type="GeneID" id="14653179"/>
<evidence type="ECO:0000313" key="3">
    <source>
        <dbReference type="Proteomes" id="UP000011867"/>
    </source>
</evidence>
<dbReference type="InterPro" id="IPR001279">
    <property type="entry name" value="Metallo-B-lactamas"/>
</dbReference>
<dbReference type="STRING" id="268739.Nmlp_2115"/>
<dbReference type="AlphaFoldDB" id="M1XKQ0"/>
<accession>M1XKQ0</accession>
<dbReference type="OrthoDB" id="197151at2157"/>
<evidence type="ECO:0000313" key="2">
    <source>
        <dbReference type="EMBL" id="CCQ36297.1"/>
    </source>
</evidence>
<dbReference type="Gene3D" id="3.60.15.10">
    <property type="entry name" value="Ribonuclease Z/Hydroxyacylglutathione hydrolase-like"/>
    <property type="match status" value="1"/>
</dbReference>
<feature type="domain" description="Metallo-beta-lactamase" evidence="1">
    <location>
        <begin position="27"/>
        <end position="224"/>
    </location>
</feature>
<proteinExistence type="predicted"/>
<dbReference type="InterPro" id="IPR037482">
    <property type="entry name" value="ST1585_MBL-fold"/>
</dbReference>
<dbReference type="SMART" id="SM00849">
    <property type="entry name" value="Lactamase_B"/>
    <property type="match status" value="1"/>
</dbReference>
<dbReference type="Pfam" id="PF00753">
    <property type="entry name" value="Lactamase_B"/>
    <property type="match status" value="1"/>
</dbReference>
<dbReference type="InterPro" id="IPR050855">
    <property type="entry name" value="NDM-1-like"/>
</dbReference>
<evidence type="ECO:0000259" key="1">
    <source>
        <dbReference type="SMART" id="SM00849"/>
    </source>
</evidence>
<protein>
    <submittedName>
        <fullName evidence="2">Beta-lactamase domain protein</fullName>
    </submittedName>
</protein>
<dbReference type="HOGENOM" id="CLU_061385_1_0_2"/>
<dbReference type="PANTHER" id="PTHR42951">
    <property type="entry name" value="METALLO-BETA-LACTAMASE DOMAIN-CONTAINING"/>
    <property type="match status" value="1"/>
</dbReference>